<protein>
    <submittedName>
        <fullName evidence="4">AAA ATPase, central domain protein</fullName>
        <ecNumber evidence="4">3.6.4.6</ecNumber>
    </submittedName>
</protein>
<dbReference type="PANTHER" id="PTHR23077">
    <property type="entry name" value="AAA-FAMILY ATPASE"/>
    <property type="match status" value="1"/>
</dbReference>
<keyword evidence="2" id="KW-0175">Coiled coil</keyword>
<keyword evidence="4" id="KW-0378">Hydrolase</keyword>
<evidence type="ECO:0000256" key="1">
    <source>
        <dbReference type="RuleBase" id="RU003651"/>
    </source>
</evidence>
<dbReference type="eggNOG" id="COG0464">
    <property type="taxonomic scope" value="Bacteria"/>
</dbReference>
<dbReference type="GO" id="GO:0005524">
    <property type="term" value="F:ATP binding"/>
    <property type="evidence" value="ECO:0007669"/>
    <property type="project" value="UniProtKB-KW"/>
</dbReference>
<evidence type="ECO:0000313" key="4">
    <source>
        <dbReference type="EMBL" id="ACC81756.1"/>
    </source>
</evidence>
<evidence type="ECO:0000256" key="2">
    <source>
        <dbReference type="SAM" id="Coils"/>
    </source>
</evidence>
<keyword evidence="5" id="KW-1185">Reference proteome</keyword>
<keyword evidence="1" id="KW-0067">ATP-binding</keyword>
<dbReference type="Proteomes" id="UP000001191">
    <property type="component" value="Chromosome"/>
</dbReference>
<dbReference type="AlphaFoldDB" id="B2IZY5"/>
<dbReference type="InterPro" id="IPR003593">
    <property type="entry name" value="AAA+_ATPase"/>
</dbReference>
<dbReference type="Pfam" id="PF00004">
    <property type="entry name" value="AAA"/>
    <property type="match status" value="2"/>
</dbReference>
<name>B2IZY5_NOSP7</name>
<dbReference type="EMBL" id="CP001037">
    <property type="protein sequence ID" value="ACC81756.1"/>
    <property type="molecule type" value="Genomic_DNA"/>
</dbReference>
<keyword evidence="1" id="KW-0547">Nucleotide-binding</keyword>
<dbReference type="OrthoDB" id="568406at2"/>
<dbReference type="KEGG" id="npu:Npun_R3318"/>
<accession>B2IZY5</accession>
<dbReference type="Gene3D" id="3.40.50.300">
    <property type="entry name" value="P-loop containing nucleotide triphosphate hydrolases"/>
    <property type="match status" value="2"/>
</dbReference>
<organism evidence="4 5">
    <name type="scientific">Nostoc punctiforme (strain ATCC 29133 / PCC 73102)</name>
    <dbReference type="NCBI Taxonomy" id="63737"/>
    <lineage>
        <taxon>Bacteria</taxon>
        <taxon>Bacillati</taxon>
        <taxon>Cyanobacteriota</taxon>
        <taxon>Cyanophyceae</taxon>
        <taxon>Nostocales</taxon>
        <taxon>Nostocaceae</taxon>
        <taxon>Nostoc</taxon>
    </lineage>
</organism>
<feature type="coiled-coil region" evidence="2">
    <location>
        <begin position="711"/>
        <end position="738"/>
    </location>
</feature>
<dbReference type="InterPro" id="IPR012340">
    <property type="entry name" value="NA-bd_OB-fold"/>
</dbReference>
<dbReference type="InterPro" id="IPR027417">
    <property type="entry name" value="P-loop_NTPase"/>
</dbReference>
<dbReference type="EC" id="3.6.4.6" evidence="4"/>
<sequence length="771" mass="86823">MDDIDLQNLDSWKTLILQIIKNNSLPEERSSLIKLQQFLDKIRTPLEEFPRLKSKIDELQKQSAELIEPPLEYGVFLGKCPTRSTQFSSENEREIVVGVRGQRFEVKLATEEVPVEVLSEGQQLILNKVLNVVGVDNEQVMRGETAEVVNVISPVGTARVMNVPTDDKPVRVQSLDGNKFEVNCALSLRKSLHPGNIVQLDESQTLAIAKVKPRLHIRSGGNDGIVVEISDRLFQEGVEIGDLIRVDTRLQFAFEKLPSYQTGGLTLEEVPDVTYEDIGGLDDQTEAIKDAIELPYVYQKLFEEYQLVRPKGILLYGPPGCGKTMIAKAVANSLTQSIRSHLQEVEQKIILYQELSKNPDNQDALVAYQQLANNSRSPETVALIQNNISPEETQQQLVADLRLSNIDLEDINNSLERIQNILRREDGIRSFFLNVKGPELLNKYVGETENRIRKIFAEAKRRATFYTPVVIFFDEMEAMFRTRGSGRSSDVETTIVPQFLAEMDGVEATENIVIIGASNRPDMIDPAIQRPGRLDIKIKIDLPSRDSAIAILALHLTPDLPLQPYGLTNFTDSTVSTVPVLTFKPHVVQKTLNKLGENLTRLLDQIIAAIPHKFDVRKAKQESQNLINLCADEQVRKFIEEVALREQLAEEIIVDTVEFLFSVNSYLEAVTKAGKYYKFPLSIFISGAVLVSIVSRGKKIALKRQIATRGSQQLGLELNDLKEAMQEEFKENAEQLATNQLQEEIKSVNIYLGEEKQDPWSMEKLRIPQAS</sequence>
<dbReference type="RefSeq" id="WP_012409734.1">
    <property type="nucleotide sequence ID" value="NC_010628.1"/>
</dbReference>
<comment type="similarity">
    <text evidence="1">Belongs to the AAA ATPase family.</text>
</comment>
<gene>
    <name evidence="4" type="ordered locus">Npun_R3318</name>
</gene>
<reference evidence="4 5" key="2">
    <citation type="journal article" date="2013" name="Plant Physiol.">
        <title>A Nostoc punctiforme Sugar Transporter Necessary to Establish a Cyanobacterium-Plant Symbiosis.</title>
        <authorList>
            <person name="Ekman M."/>
            <person name="Picossi S."/>
            <person name="Campbell E.L."/>
            <person name="Meeks J.C."/>
            <person name="Flores E."/>
        </authorList>
    </citation>
    <scope>NUCLEOTIDE SEQUENCE [LARGE SCALE GENOMIC DNA]</scope>
    <source>
        <strain evidence="5">ATCC 29133 / PCC 73102</strain>
    </source>
</reference>
<dbReference type="STRING" id="63737.Npun_R3318"/>
<dbReference type="InterPro" id="IPR050168">
    <property type="entry name" value="AAA_ATPase_domain"/>
</dbReference>
<feature type="domain" description="AAA+ ATPase" evidence="3">
    <location>
        <begin position="309"/>
        <end position="544"/>
    </location>
</feature>
<evidence type="ECO:0000313" key="5">
    <source>
        <dbReference type="Proteomes" id="UP000001191"/>
    </source>
</evidence>
<dbReference type="InterPro" id="IPR003959">
    <property type="entry name" value="ATPase_AAA_core"/>
</dbReference>
<dbReference type="PANTHER" id="PTHR23077:SF144">
    <property type="entry name" value="PROTEASOME-ASSOCIATED ATPASE"/>
    <property type="match status" value="1"/>
</dbReference>
<dbReference type="SUPFAM" id="SSF52540">
    <property type="entry name" value="P-loop containing nucleoside triphosphate hydrolases"/>
    <property type="match status" value="2"/>
</dbReference>
<dbReference type="InterPro" id="IPR003960">
    <property type="entry name" value="ATPase_AAA_CS"/>
</dbReference>
<dbReference type="HOGENOM" id="CLU_362408_0_0_3"/>
<dbReference type="SMART" id="SM00382">
    <property type="entry name" value="AAA"/>
    <property type="match status" value="1"/>
</dbReference>
<dbReference type="GO" id="GO:0016887">
    <property type="term" value="F:ATP hydrolysis activity"/>
    <property type="evidence" value="ECO:0007669"/>
    <property type="project" value="InterPro"/>
</dbReference>
<evidence type="ECO:0000259" key="3">
    <source>
        <dbReference type="SMART" id="SM00382"/>
    </source>
</evidence>
<proteinExistence type="inferred from homology"/>
<reference evidence="5" key="1">
    <citation type="submission" date="2008-04" db="EMBL/GenBank/DDBJ databases">
        <title>Complete sequence of chromosome of Nostoc punctiforme ATCC 29133.</title>
        <authorList>
            <consortium name="US DOE Joint Genome Institute"/>
            <person name="Copeland A."/>
            <person name="Lucas S."/>
            <person name="Lapidus A."/>
            <person name="Glavina del Rio T."/>
            <person name="Dalin E."/>
            <person name="Tice H."/>
            <person name="Pitluck S."/>
            <person name="Chain P."/>
            <person name="Malfatti S."/>
            <person name="Shin M."/>
            <person name="Vergez L."/>
            <person name="Schmutz J."/>
            <person name="Larimer F."/>
            <person name="Land M."/>
            <person name="Hauser L."/>
            <person name="Kyrpides N."/>
            <person name="Kim E."/>
            <person name="Meeks J.C."/>
            <person name="Elhai J."/>
            <person name="Campbell E.L."/>
            <person name="Thiel T."/>
            <person name="Longmire J."/>
            <person name="Potts M."/>
            <person name="Atlas R."/>
        </authorList>
    </citation>
    <scope>NUCLEOTIDE SEQUENCE [LARGE SCALE GENOMIC DNA]</scope>
    <source>
        <strain evidence="5">ATCC 29133 / PCC 73102</strain>
    </source>
</reference>
<dbReference type="Gene3D" id="1.10.8.60">
    <property type="match status" value="1"/>
</dbReference>
<dbReference type="EnsemblBacteria" id="ACC81756">
    <property type="protein sequence ID" value="ACC81756"/>
    <property type="gene ID" value="Npun_R3318"/>
</dbReference>
<dbReference type="Gene3D" id="2.40.50.140">
    <property type="entry name" value="Nucleic acid-binding proteins"/>
    <property type="match status" value="1"/>
</dbReference>
<dbReference type="PROSITE" id="PS00674">
    <property type="entry name" value="AAA"/>
    <property type="match status" value="1"/>
</dbReference>